<comment type="caution">
    <text evidence="4">The sequence shown here is derived from an EMBL/GenBank/DDBJ whole genome shotgun (WGS) entry which is preliminary data.</text>
</comment>
<organism evidence="4 5">
    <name type="scientific">Terrabacter carboxydivorans</name>
    <dbReference type="NCBI Taxonomy" id="619730"/>
    <lineage>
        <taxon>Bacteria</taxon>
        <taxon>Bacillati</taxon>
        <taxon>Actinomycetota</taxon>
        <taxon>Actinomycetes</taxon>
        <taxon>Micrococcales</taxon>
        <taxon>Intrasporangiaceae</taxon>
        <taxon>Terrabacter</taxon>
    </lineage>
</organism>
<keyword evidence="2" id="KW-0624">Polysaccharide degradation</keyword>
<keyword evidence="5" id="KW-1185">Reference proteome</keyword>
<sequence>MSTLTATPGSTSVTLSWCCATTPARTYTIRRDDGTGTPTPSSGTLVYEGDALGVVDQGLELWKQYRYVLWAADGAGGYLAPKMIVTSTRLPVVTGLQASAASATSAKVTWDAPTDPSVAAVVITRTDARNVARDIYTGTAAEVTDTGLVPGMAYTYTAHPKDASGRYGQISGFVRLTAQRTWMTSTVSPFVGWPGALACATATWCMQVNNDGTYQVMSGTSWSKPVAAFAGTGHPGIALSVVTSLTCPAAGRCSAIRSGRIVEFDNGWRSTGSPSSGWTSIDCPTTTYCLAIRVDGWSTARVGTSWTTPARIGTLKGVSWSDVACQAAARCFAVAGGNATSSNWRGTLTGSGWSTAYLGGSQQGHLARISCSATTCLGLGHRTRVTVSGTTWSISAQPSLDPSEDYTNDLSCGAPSLCVALNYGNVSRWSSTGLLERTRLSAGIGEIAGVSCPRTGGVCFVADDRGRLYRWTSTTRWVQVATTVQTTGGTGRIGCRDAASCFFVDLNGWMVAWNGSAWTRSAKYFTHPAMVECAGSGFCIAVDPTGRVHRVWSNGSWGASRTMPLAPVDLSCSGPTLCLAVDVDGRASRFDGAGWSTPVAALADPYAGGPRVSCAVGGPCMLVSSQGTYRRYVGASLTATVRFPSAVAAQNRLVSCGAPSSCISVTYDGSWAQWDGATWTPHPADAGSGWFGSLTCLTASHCVATHQFSNDWQVTVWNSGQWGFGGTYAPNEVPSAAECPTMEACFVAGGTTVSRSS</sequence>
<dbReference type="InterPro" id="IPR036116">
    <property type="entry name" value="FN3_sf"/>
</dbReference>
<dbReference type="EMBL" id="BAAARE010000002">
    <property type="protein sequence ID" value="GAA2471151.1"/>
    <property type="molecule type" value="Genomic_DNA"/>
</dbReference>
<dbReference type="InterPro" id="IPR003961">
    <property type="entry name" value="FN3_dom"/>
</dbReference>
<evidence type="ECO:0000259" key="3">
    <source>
        <dbReference type="PROSITE" id="PS50853"/>
    </source>
</evidence>
<dbReference type="SMART" id="SM00060">
    <property type="entry name" value="FN3"/>
    <property type="match status" value="1"/>
</dbReference>
<dbReference type="Proteomes" id="UP001500730">
    <property type="component" value="Unassembled WGS sequence"/>
</dbReference>
<accession>A0ABP5XXX5</accession>
<evidence type="ECO:0000256" key="1">
    <source>
        <dbReference type="ARBA" id="ARBA00023295"/>
    </source>
</evidence>
<keyword evidence="1" id="KW-0326">Glycosidase</keyword>
<feature type="domain" description="Fibronectin type-III" evidence="3">
    <location>
        <begin position="92"/>
        <end position="181"/>
    </location>
</feature>
<protein>
    <recommendedName>
        <fullName evidence="3">Fibronectin type-III domain-containing protein</fullName>
    </recommendedName>
</protein>
<dbReference type="Gene3D" id="2.60.40.10">
    <property type="entry name" value="Immunoglobulins"/>
    <property type="match status" value="2"/>
</dbReference>
<dbReference type="PROSITE" id="PS50853">
    <property type="entry name" value="FN3"/>
    <property type="match status" value="1"/>
</dbReference>
<evidence type="ECO:0000313" key="5">
    <source>
        <dbReference type="Proteomes" id="UP001500730"/>
    </source>
</evidence>
<keyword evidence="1" id="KW-0378">Hydrolase</keyword>
<evidence type="ECO:0000256" key="2">
    <source>
        <dbReference type="ARBA" id="ARBA00023326"/>
    </source>
</evidence>
<name>A0ABP5XXX5_9MICO</name>
<evidence type="ECO:0000313" key="4">
    <source>
        <dbReference type="EMBL" id="GAA2471151.1"/>
    </source>
</evidence>
<dbReference type="SUPFAM" id="SSF49265">
    <property type="entry name" value="Fibronectin type III"/>
    <property type="match status" value="1"/>
</dbReference>
<reference evidence="5" key="1">
    <citation type="journal article" date="2019" name="Int. J. Syst. Evol. Microbiol.">
        <title>The Global Catalogue of Microorganisms (GCM) 10K type strain sequencing project: providing services to taxonomists for standard genome sequencing and annotation.</title>
        <authorList>
            <consortium name="The Broad Institute Genomics Platform"/>
            <consortium name="The Broad Institute Genome Sequencing Center for Infectious Disease"/>
            <person name="Wu L."/>
            <person name="Ma J."/>
        </authorList>
    </citation>
    <scope>NUCLEOTIDE SEQUENCE [LARGE SCALE GENOMIC DNA]</scope>
    <source>
        <strain evidence="5">JCM 16259</strain>
    </source>
</reference>
<proteinExistence type="predicted"/>
<dbReference type="InterPro" id="IPR013783">
    <property type="entry name" value="Ig-like_fold"/>
</dbReference>
<keyword evidence="2" id="KW-0119">Carbohydrate metabolism</keyword>
<gene>
    <name evidence="4" type="ORF">GCM10009858_05610</name>
</gene>